<evidence type="ECO:0000256" key="3">
    <source>
        <dbReference type="ARBA" id="ARBA00023163"/>
    </source>
</evidence>
<evidence type="ECO:0000256" key="4">
    <source>
        <dbReference type="SAM" id="Coils"/>
    </source>
</evidence>
<feature type="compositionally biased region" description="Polar residues" evidence="5">
    <location>
        <begin position="650"/>
        <end position="661"/>
    </location>
</feature>
<evidence type="ECO:0000256" key="2">
    <source>
        <dbReference type="ARBA" id="ARBA00023015"/>
    </source>
</evidence>
<comment type="subcellular location">
    <subcellularLocation>
        <location evidence="1">Nucleus</location>
    </subcellularLocation>
</comment>
<evidence type="ECO:0000313" key="7">
    <source>
        <dbReference type="Proteomes" id="UP001190700"/>
    </source>
</evidence>
<keyword evidence="2" id="KW-0805">Transcription regulation</keyword>
<sequence length="1248" mass="139625">MENPDIDKVASTSPGRGFQAADEHDVFDPGETLSCREENASVTISGHGVAFSTGCLMDLNEDPVDDEISLEDGKQSAEEREESLGGEIVKVKNKDIQRNPILVGTAQFIDLCSGSEGDEPEQLAKDVRMNLYEEQPDVVQQFQEQQKQKQLQAEEQEQLLIEYQQQQRHQEMQLHHQELERVYQFQQQQRQRDEQEQQGLVYQYHHQQQQQQEDWWKHQTPLYDQDASQIVPNLEVQEVQEAEEVRHSTQVQDWEVQLQEQKEQQARHALHLQQVQTVTHGERHEDITPPRPTLLELQHVQQQQTTVTAEQREELRREADMRREHMKRQRSRQQQYLACQGALEDLKEKCMREAVETKVVKDHMRYLEQQIEQLHEQCRESGAPQLLPSKPEIVMLAPREEREVQAEDVSEQAVMANMLCPADALHPTRDDIDDVNLEIGLHPIVPMSNSSGNGSFIQEIINKRHMEKLAAQRQRALPKRTPVQLKAKQLSRSMNRRTVGLNLDACDPVLTPVQKAQERPRSRKRSHESSNMDLPEAQVFNGVVRSANANMASIAPADTAANDKGITASRGRSRKKRGQKMLHLAPPVTQSSQQLFGETDGDWQKRREDPYGIPLQISNTLHSHEAGRPFERPATQKLAYPGGDQKRQRQNGSRPPITSANVDDILTSAGGFSARETDPAGISRRSRKGKKSSRSKQTTKNNLSSGRHGGQKVKSVNDLMHSAGNAFMEKTTYDHDHPLDNSTPASQFGDHAVVDETGSPDKACLDQIYGKNDTEAQDAWHKTGKDEDMSALHVLCEASLTESPPLAEMSPSLGDDETSKRPIPDYVLDHDYSPFNGSTYHGVTWDDHKVMWHAYFCHSGHCGMDHFYKVEKHAAQAHDVAAVISLGHSATTNFPVEEYAWLLSGEQLLLDTSSSQDDESEGTRKTVMLMTALLNALPHITQRPQAAEELLGNLWEQIGKAGSVNEAVQATLRLHNVLEPLLCPQWKMTQQADWKAACMQLLSAGGTTIGNDHAEEAVSDGTRSSRRRKQSKPKRDAQNSLESLVESLQRAIDFSGNGVTSKPLQRVEPSKPILPSQSIQEGDSDIGTNAWEAGECSATHSSVDVEENSPSQSESAPAPAAPAPAAAPKKLSVSNFLFNNLGKRSRPACGTTLEVLLTVLHRVFRSAHARDIITLHQVIQMGRLAISMLSTPEAGCDGLKLGSMKPNAPTIHLRDFLARIMNGDTLERPAPSIELMTSQTVEDEPVVY</sequence>
<feature type="region of interest" description="Disordered" evidence="5">
    <location>
        <begin position="1"/>
        <end position="24"/>
    </location>
</feature>
<feature type="coiled-coil region" evidence="4">
    <location>
        <begin position="139"/>
        <end position="196"/>
    </location>
</feature>
<dbReference type="GO" id="GO:0003677">
    <property type="term" value="F:DNA binding"/>
    <property type="evidence" value="ECO:0007669"/>
    <property type="project" value="InterPro"/>
</dbReference>
<feature type="region of interest" description="Disordered" evidence="5">
    <location>
        <begin position="562"/>
        <end position="597"/>
    </location>
</feature>
<feature type="region of interest" description="Disordered" evidence="5">
    <location>
        <begin position="633"/>
        <end position="714"/>
    </location>
</feature>
<feature type="compositionally biased region" description="Basic residues" evidence="5">
    <location>
        <begin position="571"/>
        <end position="580"/>
    </location>
</feature>
<keyword evidence="4" id="KW-0175">Coiled coil</keyword>
<dbReference type="GO" id="GO:0003700">
    <property type="term" value="F:DNA-binding transcription factor activity"/>
    <property type="evidence" value="ECO:0007669"/>
    <property type="project" value="InterPro"/>
</dbReference>
<feature type="region of interest" description="Disordered" evidence="5">
    <location>
        <begin position="734"/>
        <end position="759"/>
    </location>
</feature>
<feature type="region of interest" description="Disordered" evidence="5">
    <location>
        <begin position="1008"/>
        <end position="1040"/>
    </location>
</feature>
<accession>A0AAE0ESP5</accession>
<feature type="compositionally biased region" description="Polar residues" evidence="5">
    <location>
        <begin position="1098"/>
        <end position="1115"/>
    </location>
</feature>
<evidence type="ECO:0000256" key="5">
    <source>
        <dbReference type="SAM" id="MobiDB-lite"/>
    </source>
</evidence>
<proteinExistence type="predicted"/>
<name>A0AAE0ESP5_9CHLO</name>
<feature type="region of interest" description="Disordered" evidence="5">
    <location>
        <begin position="1055"/>
        <end position="1126"/>
    </location>
</feature>
<dbReference type="InterPro" id="IPR016177">
    <property type="entry name" value="DNA-bd_dom_sf"/>
</dbReference>
<feature type="region of interest" description="Disordered" evidence="5">
    <location>
        <begin position="510"/>
        <end position="538"/>
    </location>
</feature>
<keyword evidence="3" id="KW-0804">Transcription</keyword>
<reference evidence="6 7" key="1">
    <citation type="journal article" date="2015" name="Genome Biol. Evol.">
        <title>Comparative Genomics of a Bacterivorous Green Alga Reveals Evolutionary Causalities and Consequences of Phago-Mixotrophic Mode of Nutrition.</title>
        <authorList>
            <person name="Burns J.A."/>
            <person name="Paasch A."/>
            <person name="Narechania A."/>
            <person name="Kim E."/>
        </authorList>
    </citation>
    <scope>NUCLEOTIDE SEQUENCE [LARGE SCALE GENOMIC DNA]</scope>
    <source>
        <strain evidence="6 7">PLY_AMNH</strain>
    </source>
</reference>
<dbReference type="SUPFAM" id="SSF54171">
    <property type="entry name" value="DNA-binding domain"/>
    <property type="match status" value="1"/>
</dbReference>
<feature type="compositionally biased region" description="Basic residues" evidence="5">
    <location>
        <begin position="684"/>
        <end position="694"/>
    </location>
</feature>
<organism evidence="6 7">
    <name type="scientific">Cymbomonas tetramitiformis</name>
    <dbReference type="NCBI Taxonomy" id="36881"/>
    <lineage>
        <taxon>Eukaryota</taxon>
        <taxon>Viridiplantae</taxon>
        <taxon>Chlorophyta</taxon>
        <taxon>Pyramimonadophyceae</taxon>
        <taxon>Pyramimonadales</taxon>
        <taxon>Pyramimonadaceae</taxon>
        <taxon>Cymbomonas</taxon>
    </lineage>
</organism>
<dbReference type="Gene3D" id="3.30.730.10">
    <property type="entry name" value="AP2/ERF domain"/>
    <property type="match status" value="1"/>
</dbReference>
<comment type="caution">
    <text evidence="6">The sequence shown here is derived from an EMBL/GenBank/DDBJ whole genome shotgun (WGS) entry which is preliminary data.</text>
</comment>
<keyword evidence="7" id="KW-1185">Reference proteome</keyword>
<protein>
    <submittedName>
        <fullName evidence="6">Uncharacterized protein</fullName>
    </submittedName>
</protein>
<dbReference type="Proteomes" id="UP001190700">
    <property type="component" value="Unassembled WGS sequence"/>
</dbReference>
<gene>
    <name evidence="6" type="ORF">CYMTET_50905</name>
</gene>
<dbReference type="GO" id="GO:0005634">
    <property type="term" value="C:nucleus"/>
    <property type="evidence" value="ECO:0007669"/>
    <property type="project" value="UniProtKB-SubCell"/>
</dbReference>
<dbReference type="AlphaFoldDB" id="A0AAE0ESP5"/>
<dbReference type="EMBL" id="LGRX02034013">
    <property type="protein sequence ID" value="KAK3239151.1"/>
    <property type="molecule type" value="Genomic_DNA"/>
</dbReference>
<evidence type="ECO:0000313" key="6">
    <source>
        <dbReference type="EMBL" id="KAK3239151.1"/>
    </source>
</evidence>
<evidence type="ECO:0000256" key="1">
    <source>
        <dbReference type="ARBA" id="ARBA00004123"/>
    </source>
</evidence>
<dbReference type="InterPro" id="IPR036955">
    <property type="entry name" value="AP2/ERF_dom_sf"/>
</dbReference>